<feature type="compositionally biased region" description="Polar residues" evidence="1">
    <location>
        <begin position="365"/>
        <end position="379"/>
    </location>
</feature>
<dbReference type="OrthoDB" id="5416073at2759"/>
<feature type="compositionally biased region" description="Basic and acidic residues" evidence="1">
    <location>
        <begin position="721"/>
        <end position="736"/>
    </location>
</feature>
<reference evidence="2 3" key="1">
    <citation type="journal article" date="2016" name="Fungal Biol.">
        <title>The genome of Xylona heveae provides a window into fungal endophytism.</title>
        <authorList>
            <person name="Gazis R."/>
            <person name="Kuo A."/>
            <person name="Riley R."/>
            <person name="LaButti K."/>
            <person name="Lipzen A."/>
            <person name="Lin J."/>
            <person name="Amirebrahimi M."/>
            <person name="Hesse C.N."/>
            <person name="Spatafora J.W."/>
            <person name="Henrissat B."/>
            <person name="Hainaut M."/>
            <person name="Grigoriev I.V."/>
            <person name="Hibbett D.S."/>
        </authorList>
    </citation>
    <scope>NUCLEOTIDE SEQUENCE [LARGE SCALE GENOMIC DNA]</scope>
    <source>
        <strain evidence="2 3">TC161</strain>
    </source>
</reference>
<evidence type="ECO:0000256" key="1">
    <source>
        <dbReference type="SAM" id="MobiDB-lite"/>
    </source>
</evidence>
<dbReference type="Proteomes" id="UP000076632">
    <property type="component" value="Unassembled WGS sequence"/>
</dbReference>
<feature type="region of interest" description="Disordered" evidence="1">
    <location>
        <begin position="344"/>
        <end position="428"/>
    </location>
</feature>
<keyword evidence="3" id="KW-1185">Reference proteome</keyword>
<protein>
    <submittedName>
        <fullName evidence="2">Uncharacterized protein</fullName>
    </submittedName>
</protein>
<feature type="region of interest" description="Disordered" evidence="1">
    <location>
        <begin position="696"/>
        <end position="736"/>
    </location>
</feature>
<proteinExistence type="predicted"/>
<feature type="compositionally biased region" description="Polar residues" evidence="1">
    <location>
        <begin position="320"/>
        <end position="335"/>
    </location>
</feature>
<dbReference type="STRING" id="1328760.A0A165GEC6"/>
<feature type="compositionally biased region" description="Polar residues" evidence="1">
    <location>
        <begin position="344"/>
        <end position="353"/>
    </location>
</feature>
<evidence type="ECO:0000313" key="2">
    <source>
        <dbReference type="EMBL" id="KZF22089.1"/>
    </source>
</evidence>
<feature type="region of interest" description="Disordered" evidence="1">
    <location>
        <begin position="320"/>
        <end position="339"/>
    </location>
</feature>
<sequence length="860" mass="96134">MSLSSVCDISRTRTISETINLDNAPLFQEDDQSFLLRKMGNQNCSVVDFFASRSIKDDLLCLDKWSVNQQLARRIPPLGPKFEFGFDAGLSKLPYSENTCLLIQKQNIYWSGDIPTTRANAFTEKHSSKHLPNSRYTSSPSCPSSQNPPQNRKARSVSNHGEGTARLKQPKASRRNSEISVNEKLSAAPKSLRSSSAQSLRKVKGILGLKTSPSTCTSPSSKRNSRCSSTWTDQDGVSTLATTISDAEYTPTKRSQSVRSHNHKDKFQHVPLPIPQRRGSLGQDCEHGLLNPGKYWHPVNARENPNSTLTRRRHSISTGYSTNFTHSLTPGSSSVKKSRDSFLVQKSNSVSTPRKTETRTLDTVARQSNSQTNTKSAVNNIKRIRASGEKSQSITSLTCSQGLRSSSTKNSHNNSPGTVAHKPLSPAQGVKLVRDPEKSQRKLLVELWFTTQALADGLDVSPELASSWCDALYYSRRRNLDLDPFGMTKFAPIQEALSCDITRTQWWKLPNPELVVANELQSIIPNMFESFWITDPNLEENAIRVASDDLLRSTQFCSGEGIFADDFAGVKEGCQLSTSYDADGRLMYSLLITTPLILQETAKTRYFLTTYINITKYIRKHVLDAILAHHAPDVSSKEAVVDYAATRTRETKDTLPRMLDRSHCPSSSSLLSLERPISLIDWLEFALEEAGDSQELERHLSGSSSLGSPRTSDFDSAQENENSRAKEKKGAERHDKSLPLPGEIIELSGFIKQLKALHRDYFILAPGRTSAFYEVYYVSPHLYETGECVDGLLEQTLPETRQQLKHAWAYLKHVSIQIKWGKRGVDKMLYCTPLYGPGFSCWICFLTDACIGDIWERPIS</sequence>
<dbReference type="GeneID" id="28901239"/>
<feature type="compositionally biased region" description="Low complexity" evidence="1">
    <location>
        <begin position="138"/>
        <end position="151"/>
    </location>
</feature>
<gene>
    <name evidence="2" type="ORF">L228DRAFT_283275</name>
</gene>
<name>A0A165GEC6_XYLHT</name>
<organism evidence="2 3">
    <name type="scientific">Xylona heveae (strain CBS 132557 / TC161)</name>
    <dbReference type="NCBI Taxonomy" id="1328760"/>
    <lineage>
        <taxon>Eukaryota</taxon>
        <taxon>Fungi</taxon>
        <taxon>Dikarya</taxon>
        <taxon>Ascomycota</taxon>
        <taxon>Pezizomycotina</taxon>
        <taxon>Xylonomycetes</taxon>
        <taxon>Xylonales</taxon>
        <taxon>Xylonaceae</taxon>
        <taxon>Xylona</taxon>
    </lineage>
</organism>
<accession>A0A165GEC6</accession>
<dbReference type="InParanoid" id="A0A165GEC6"/>
<dbReference type="EMBL" id="KV407459">
    <property type="protein sequence ID" value="KZF22089.1"/>
    <property type="molecule type" value="Genomic_DNA"/>
</dbReference>
<feature type="compositionally biased region" description="Polar residues" evidence="1">
    <location>
        <begin position="709"/>
        <end position="720"/>
    </location>
</feature>
<dbReference type="RefSeq" id="XP_018187644.1">
    <property type="nucleotide sequence ID" value="XM_018336102.1"/>
</dbReference>
<feature type="compositionally biased region" description="Polar residues" evidence="1">
    <location>
        <begin position="389"/>
        <end position="417"/>
    </location>
</feature>
<evidence type="ECO:0000313" key="3">
    <source>
        <dbReference type="Proteomes" id="UP000076632"/>
    </source>
</evidence>
<feature type="region of interest" description="Disordered" evidence="1">
    <location>
        <begin position="124"/>
        <end position="233"/>
    </location>
</feature>
<feature type="compositionally biased region" description="Low complexity" evidence="1">
    <location>
        <begin position="211"/>
        <end position="229"/>
    </location>
</feature>
<dbReference type="AlphaFoldDB" id="A0A165GEC6"/>